<reference evidence="1 2" key="1">
    <citation type="submission" date="2023-07" db="EMBL/GenBank/DDBJ databases">
        <title>Genomic Encyclopedia of Type Strains, Phase IV (KMG-IV): sequencing the most valuable type-strain genomes for metagenomic binning, comparative biology and taxonomic classification.</title>
        <authorList>
            <person name="Goeker M."/>
        </authorList>
    </citation>
    <scope>NUCLEOTIDE SEQUENCE [LARGE SCALE GENOMIC DNA]</scope>
    <source>
        <strain evidence="1 2">T98</strain>
    </source>
</reference>
<organism evidence="1 2">
    <name type="scientific">Paenibacillus forsythiae</name>
    <dbReference type="NCBI Taxonomy" id="365616"/>
    <lineage>
        <taxon>Bacteria</taxon>
        <taxon>Bacillati</taxon>
        <taxon>Bacillota</taxon>
        <taxon>Bacilli</taxon>
        <taxon>Bacillales</taxon>
        <taxon>Paenibacillaceae</taxon>
        <taxon>Paenibacillus</taxon>
    </lineage>
</organism>
<dbReference type="Proteomes" id="UP001248709">
    <property type="component" value="Unassembled WGS sequence"/>
</dbReference>
<keyword evidence="2" id="KW-1185">Reference proteome</keyword>
<proteinExistence type="predicted"/>
<gene>
    <name evidence="1" type="ORF">J2Z22_003135</name>
</gene>
<dbReference type="EMBL" id="JAUSUY010000013">
    <property type="protein sequence ID" value="MDT3427572.1"/>
    <property type="molecule type" value="Genomic_DNA"/>
</dbReference>
<evidence type="ECO:0000313" key="1">
    <source>
        <dbReference type="EMBL" id="MDT3427572.1"/>
    </source>
</evidence>
<protein>
    <submittedName>
        <fullName evidence="1">Uncharacterized protein</fullName>
    </submittedName>
</protein>
<sequence>MDNTNVKVQFNIIGEDFCPTEATDRLQVIPTKYWVKGDGIPGKSMCRK</sequence>
<dbReference type="RefSeq" id="WP_312001175.1">
    <property type="nucleotide sequence ID" value="NZ_JAUSUY010000013.1"/>
</dbReference>
<accession>A0ABU3H9R2</accession>
<name>A0ABU3H9R2_9BACL</name>
<evidence type="ECO:0000313" key="2">
    <source>
        <dbReference type="Proteomes" id="UP001248709"/>
    </source>
</evidence>
<comment type="caution">
    <text evidence="1">The sequence shown here is derived from an EMBL/GenBank/DDBJ whole genome shotgun (WGS) entry which is preliminary data.</text>
</comment>